<evidence type="ECO:0000313" key="2">
    <source>
        <dbReference type="EMBL" id="TCD54072.1"/>
    </source>
</evidence>
<comment type="caution">
    <text evidence="2">The sequence shown here is derived from an EMBL/GenBank/DDBJ whole genome shotgun (WGS) entry which is preliminary data.</text>
</comment>
<dbReference type="EMBL" id="RXLP01000021">
    <property type="protein sequence ID" value="TCD54072.1"/>
    <property type="molecule type" value="Genomic_DNA"/>
</dbReference>
<dbReference type="Proteomes" id="UP000291289">
    <property type="component" value="Unassembled WGS sequence"/>
</dbReference>
<gene>
    <name evidence="2" type="ORF">EJ419_05285</name>
</gene>
<feature type="transmembrane region" description="Helical" evidence="1">
    <location>
        <begin position="54"/>
        <end position="74"/>
    </location>
</feature>
<dbReference type="RefSeq" id="WP_131284357.1">
    <property type="nucleotide sequence ID" value="NZ_RXLP01000021.1"/>
</dbReference>
<organism evidence="2 3">
    <name type="scientific">Alloscardovia theropitheci</name>
    <dbReference type="NCBI Taxonomy" id="2496842"/>
    <lineage>
        <taxon>Bacteria</taxon>
        <taxon>Bacillati</taxon>
        <taxon>Actinomycetota</taxon>
        <taxon>Actinomycetes</taxon>
        <taxon>Bifidobacteriales</taxon>
        <taxon>Bifidobacteriaceae</taxon>
        <taxon>Alloscardovia</taxon>
    </lineage>
</organism>
<keyword evidence="1" id="KW-0812">Transmembrane</keyword>
<name>A0A4R0QPB7_9BIFI</name>
<proteinExistence type="predicted"/>
<reference evidence="2 3" key="1">
    <citation type="submission" date="2018-12" db="EMBL/GenBank/DDBJ databases">
        <title>Alloscrdovia theropitheci sp. nov: a novel taxon from the feces of the bleeding-herat monkey (Theropithecus geleda).</title>
        <authorList>
            <person name="Modesto M."/>
        </authorList>
    </citation>
    <scope>NUCLEOTIDE SEQUENCE [LARGE SCALE GENOMIC DNA]</scope>
    <source>
        <strain evidence="2 3">GLDI4/2</strain>
    </source>
</reference>
<keyword evidence="3" id="KW-1185">Reference proteome</keyword>
<sequence>MKIAPIFDPEKRRETPQAEQVDLHIIFLIGTIFWLILAIIFGSFFLIQGIYGDRFMICIWGIIIGVLGLIWELYNRHLYRLVALMQQ</sequence>
<accession>A0A4R0QPB7</accession>
<dbReference type="AlphaFoldDB" id="A0A4R0QPB7"/>
<evidence type="ECO:0000313" key="3">
    <source>
        <dbReference type="Proteomes" id="UP000291289"/>
    </source>
</evidence>
<evidence type="ECO:0000256" key="1">
    <source>
        <dbReference type="SAM" id="Phobius"/>
    </source>
</evidence>
<feature type="transmembrane region" description="Helical" evidence="1">
    <location>
        <begin position="21"/>
        <end position="48"/>
    </location>
</feature>
<keyword evidence="1" id="KW-1133">Transmembrane helix</keyword>
<keyword evidence="1" id="KW-0472">Membrane</keyword>
<protein>
    <submittedName>
        <fullName evidence="2">DUF2530 domain-containing protein</fullName>
    </submittedName>
</protein>
<dbReference type="OrthoDB" id="3243101at2"/>